<name>A0AAD2HAC3_9AGAR</name>
<evidence type="ECO:0000313" key="3">
    <source>
        <dbReference type="Proteomes" id="UP001295794"/>
    </source>
</evidence>
<dbReference type="AlphaFoldDB" id="A0AAD2HAC3"/>
<feature type="region of interest" description="Disordered" evidence="1">
    <location>
        <begin position="292"/>
        <end position="316"/>
    </location>
</feature>
<gene>
    <name evidence="2" type="ORF">MYCIT1_LOCUS17920</name>
</gene>
<evidence type="ECO:0000256" key="1">
    <source>
        <dbReference type="SAM" id="MobiDB-lite"/>
    </source>
</evidence>
<evidence type="ECO:0000313" key="2">
    <source>
        <dbReference type="EMBL" id="CAK5272286.1"/>
    </source>
</evidence>
<sequence>MFEEAATLSIGELKRYRAWVSHIEILAGCINTSKAFPSALSDRSHDPFLNLRTATQWMTSIGYQTFLLNSNSGGADAVDPASATMDQIDRYRTEILGPMYRDHPFFDVDSLEEWINPGTFGVFLRCYAQESGVDTLQTHDSESAVPTSPASSFCDLNSTAGSRGSLVPASRPASSMSIHSTSSFYDGNYKSRPQSSLSMAPSESFDPDIAKISEPDEVSVTSKRSGQFKGKSRVEGVRITSHQSVNHLVPISVLPRTWDIPNPPKSTAYLFHAVTEADRALLKNEDGTLKPLGPLIRKEDQDSWDTKSGGHASATGDVSVSQLLPHSEETVRCRRITMHCNGLDMCSRLDPSLLSDDYRRFSADPSESHALWAPQMQANANEASSYMAGVARCYRHAIESKCKISCDGNPKLIKFSGGRTIKGHTHFIGCSKFQSTERNQHRYYMLPDNVEFELIKHALENDGQLPNVTVVNNLCSFTSNPRFGTKTCGSSFFSSAIFRIEVLAVYSHIINGTIFRSPMVRRKCDAKMIILVPTTDEQRKHPEAQLGYKAIIYFLSPHNHPAWPVSKMGSSEKQRLSAAINTIGVRGLTASKLLKSNVLTDAFGTAALGESSTALLNMRNVRHEIKSYKKQEFRYGTGWEGGQTFKLAPFYPEATCRAIILDGEAAQALGLGEFLKTYNVPSISGIDSCDPIELLSYCLKTCVVHFDRHAKELAAKDVPRHVIDRIREFPYLDSQMKIDEWISEMPDLVEPFPAANNWLKHKLNNRWIFPSLNQVLSWISFEDYKTIPNHSNLAESSHAARNAETEIHVGLLDAILDAQARDNIHAANLCQMELSGVLHKRGNDTYHREVNSVQRAMWQKRVTDERNMHIQDFQSLQNELEEGKSENNASLERSKGIKAEIQQCNKLLQEDRRSEHVSHRLKQLRAEEKAEMETRRAWKIRRAEIDANLQELRAGPLACKQIPARSKTSTPALAICESPSQPSTSGMHAAIDLAPSANGSNSEGREGLSEFSLPPKPPASFSNNVHLKNQWADPTQAKDQWQSNPWSGIGFGDSNDHQWDESVWMEDADVSVGAFERPNYVIENTPLPNTSNYPPFYSTGEMPLPTADPNSEFPEYSAEEWEMFLSNIPAHLEATEYSAGRDSTEFLGDGLTLPPPVLNVEPPVLIAEPPVLNVEHEISGSHGGTHISTVVETNEHPLRCSSRTRKTRRRSKDNVIGETTGKRPRKE</sequence>
<organism evidence="2 3">
    <name type="scientific">Mycena citricolor</name>
    <dbReference type="NCBI Taxonomy" id="2018698"/>
    <lineage>
        <taxon>Eukaryota</taxon>
        <taxon>Fungi</taxon>
        <taxon>Dikarya</taxon>
        <taxon>Basidiomycota</taxon>
        <taxon>Agaricomycotina</taxon>
        <taxon>Agaricomycetes</taxon>
        <taxon>Agaricomycetidae</taxon>
        <taxon>Agaricales</taxon>
        <taxon>Marasmiineae</taxon>
        <taxon>Mycenaceae</taxon>
        <taxon>Mycena</taxon>
    </lineage>
</organism>
<dbReference type="EMBL" id="CAVNYO010000181">
    <property type="protein sequence ID" value="CAK5272286.1"/>
    <property type="molecule type" value="Genomic_DNA"/>
</dbReference>
<dbReference type="Proteomes" id="UP001295794">
    <property type="component" value="Unassembled WGS sequence"/>
</dbReference>
<proteinExistence type="predicted"/>
<comment type="caution">
    <text evidence="2">The sequence shown here is derived from an EMBL/GenBank/DDBJ whole genome shotgun (WGS) entry which is preliminary data.</text>
</comment>
<accession>A0AAD2HAC3</accession>
<feature type="compositionally biased region" description="Basic residues" evidence="1">
    <location>
        <begin position="1202"/>
        <end position="1211"/>
    </location>
</feature>
<protein>
    <submittedName>
        <fullName evidence="2">Uncharacterized protein</fullName>
    </submittedName>
</protein>
<feature type="compositionally biased region" description="Basic and acidic residues" evidence="1">
    <location>
        <begin position="296"/>
        <end position="305"/>
    </location>
</feature>
<keyword evidence="3" id="KW-1185">Reference proteome</keyword>
<reference evidence="2" key="1">
    <citation type="submission" date="2023-11" db="EMBL/GenBank/DDBJ databases">
        <authorList>
            <person name="De Vega J J."/>
            <person name="De Vega J J."/>
        </authorList>
    </citation>
    <scope>NUCLEOTIDE SEQUENCE</scope>
</reference>
<feature type="region of interest" description="Disordered" evidence="1">
    <location>
        <begin position="1180"/>
        <end position="1227"/>
    </location>
</feature>